<reference evidence="5 6" key="1">
    <citation type="submission" date="2018-03" db="EMBL/GenBank/DDBJ databases">
        <title>Adhaeribacter sp. HMF7605 Genome sequencing and assembly.</title>
        <authorList>
            <person name="Kang H."/>
            <person name="Kang J."/>
            <person name="Cha I."/>
            <person name="Kim H."/>
            <person name="Joh K."/>
        </authorList>
    </citation>
    <scope>NUCLEOTIDE SEQUENCE [LARGE SCALE GENOMIC DNA]</scope>
    <source>
        <strain evidence="5 6">HMF7605</strain>
    </source>
</reference>
<dbReference type="PANTHER" id="PTHR32347:SF14">
    <property type="entry name" value="EFFLUX SYSTEM COMPONENT YKNX-RELATED"/>
    <property type="match status" value="1"/>
</dbReference>
<dbReference type="Gene3D" id="2.40.30.170">
    <property type="match status" value="1"/>
</dbReference>
<evidence type="ECO:0000256" key="3">
    <source>
        <dbReference type="SAM" id="Coils"/>
    </source>
</evidence>
<dbReference type="EMBL" id="PYFT01000001">
    <property type="protein sequence ID" value="PSR56340.1"/>
    <property type="molecule type" value="Genomic_DNA"/>
</dbReference>
<keyword evidence="4" id="KW-1133">Transmembrane helix</keyword>
<dbReference type="Gene3D" id="1.10.287.470">
    <property type="entry name" value="Helix hairpin bin"/>
    <property type="match status" value="1"/>
</dbReference>
<keyword evidence="6" id="KW-1185">Reference proteome</keyword>
<dbReference type="AlphaFoldDB" id="A0A2T2YLG4"/>
<dbReference type="SUPFAM" id="SSF111369">
    <property type="entry name" value="HlyD-like secretion proteins"/>
    <property type="match status" value="1"/>
</dbReference>
<evidence type="ECO:0000256" key="4">
    <source>
        <dbReference type="SAM" id="Phobius"/>
    </source>
</evidence>
<name>A0A2T2YLG4_9BACT</name>
<sequence>MDREIAPEKLRKNKLKNYSKLAGLFVLVAAGLLAFRFVLRPSENRSSLRTSIVTQGPMEASLNATGVLVPENEAVVTSPIQARLEAVLHHAGEKITANQPILQLDKEYTKLSYRKLQDEQQLNQNETSKLQLKLAKEVSELQSRYNIKQMQVKRLQAALSDEKYLLSIGGGTEENVRQAEMNLKVAQLEADQLAAQIRQQKQANSADLKDVGFEMSIQERNLQEMQRKLDQADLKSPISGVLTFVNEEIGTTVNPGDALVRVADLSSFKVKATIADSYADQLQPGGPVTVRLNDTDLKGTIATIRPAVENGQVTFFVQLEQKNHPQLRSNLRVEVFVITSFKNQATRVKNGPFFTGARDQKVFVIKGDKAIARTVQIGLSNFDWVELQGVQPGEEVVISDTKEFQHLDEFTIKNN</sequence>
<keyword evidence="4" id="KW-0812">Transmembrane</keyword>
<feature type="transmembrane region" description="Helical" evidence="4">
    <location>
        <begin position="21"/>
        <end position="39"/>
    </location>
</feature>
<dbReference type="GO" id="GO:0030313">
    <property type="term" value="C:cell envelope"/>
    <property type="evidence" value="ECO:0007669"/>
    <property type="project" value="UniProtKB-SubCell"/>
</dbReference>
<gene>
    <name evidence="5" type="ORF">AHMF7605_24000</name>
</gene>
<dbReference type="PANTHER" id="PTHR32347">
    <property type="entry name" value="EFFLUX SYSTEM COMPONENT YKNX-RELATED"/>
    <property type="match status" value="1"/>
</dbReference>
<keyword evidence="4" id="KW-0472">Membrane</keyword>
<dbReference type="Gene3D" id="2.40.50.100">
    <property type="match status" value="1"/>
</dbReference>
<evidence type="ECO:0000256" key="2">
    <source>
        <dbReference type="ARBA" id="ARBA00023054"/>
    </source>
</evidence>
<dbReference type="OrthoDB" id="9806939at2"/>
<protein>
    <submittedName>
        <fullName evidence="5">RND transporter</fullName>
    </submittedName>
</protein>
<evidence type="ECO:0000313" key="6">
    <source>
        <dbReference type="Proteomes" id="UP000240357"/>
    </source>
</evidence>
<organism evidence="5 6">
    <name type="scientific">Adhaeribacter arboris</name>
    <dbReference type="NCBI Taxonomy" id="2072846"/>
    <lineage>
        <taxon>Bacteria</taxon>
        <taxon>Pseudomonadati</taxon>
        <taxon>Bacteroidota</taxon>
        <taxon>Cytophagia</taxon>
        <taxon>Cytophagales</taxon>
        <taxon>Hymenobacteraceae</taxon>
        <taxon>Adhaeribacter</taxon>
    </lineage>
</organism>
<comment type="subcellular location">
    <subcellularLocation>
        <location evidence="1">Cell envelope</location>
    </subcellularLocation>
</comment>
<proteinExistence type="predicted"/>
<dbReference type="RefSeq" id="WP_106932518.1">
    <property type="nucleotide sequence ID" value="NZ_PYFT01000001.1"/>
</dbReference>
<dbReference type="InterPro" id="IPR050465">
    <property type="entry name" value="UPF0194_transport"/>
</dbReference>
<comment type="caution">
    <text evidence="5">The sequence shown here is derived from an EMBL/GenBank/DDBJ whole genome shotgun (WGS) entry which is preliminary data.</text>
</comment>
<evidence type="ECO:0000313" key="5">
    <source>
        <dbReference type="EMBL" id="PSR56340.1"/>
    </source>
</evidence>
<evidence type="ECO:0000256" key="1">
    <source>
        <dbReference type="ARBA" id="ARBA00004196"/>
    </source>
</evidence>
<dbReference type="Proteomes" id="UP000240357">
    <property type="component" value="Unassembled WGS sequence"/>
</dbReference>
<keyword evidence="2 3" id="KW-0175">Coiled coil</keyword>
<dbReference type="Gene3D" id="2.40.420.20">
    <property type="match status" value="1"/>
</dbReference>
<accession>A0A2T2YLG4</accession>
<feature type="coiled-coil region" evidence="3">
    <location>
        <begin position="138"/>
        <end position="235"/>
    </location>
</feature>